<protein>
    <recommendedName>
        <fullName evidence="1">HTH cro/C1-type domain-containing protein</fullName>
    </recommendedName>
</protein>
<dbReference type="InterPro" id="IPR010982">
    <property type="entry name" value="Lambda_DNA-bd_dom_sf"/>
</dbReference>
<dbReference type="RefSeq" id="WP_151756738.1">
    <property type="nucleotide sequence ID" value="NZ_BKZW01000001.1"/>
</dbReference>
<dbReference type="AlphaFoldDB" id="A0A5J4KRB7"/>
<name>A0A5J4KRB7_9CHLR</name>
<comment type="caution">
    <text evidence="2">The sequence shown here is derived from an EMBL/GenBank/DDBJ whole genome shotgun (WGS) entry which is preliminary data.</text>
</comment>
<keyword evidence="3" id="KW-1185">Reference proteome</keyword>
<proteinExistence type="predicted"/>
<feature type="domain" description="HTH cro/C1-type" evidence="1">
    <location>
        <begin position="6"/>
        <end position="62"/>
    </location>
</feature>
<dbReference type="Proteomes" id="UP000326912">
    <property type="component" value="Unassembled WGS sequence"/>
</dbReference>
<gene>
    <name evidence="2" type="ORF">KDW_30590</name>
</gene>
<sequence>MLRLKVKEIAEGKNISQSKLSRLADIGYSTVRRIFDDPYCSVSIDTLNKIAQALDVPALSLLEESEEGTAK</sequence>
<dbReference type="CDD" id="cd00093">
    <property type="entry name" value="HTH_XRE"/>
    <property type="match status" value="1"/>
</dbReference>
<evidence type="ECO:0000259" key="1">
    <source>
        <dbReference type="PROSITE" id="PS50943"/>
    </source>
</evidence>
<dbReference type="Gene3D" id="1.10.260.40">
    <property type="entry name" value="lambda repressor-like DNA-binding domains"/>
    <property type="match status" value="1"/>
</dbReference>
<dbReference type="InterPro" id="IPR001387">
    <property type="entry name" value="Cro/C1-type_HTH"/>
</dbReference>
<dbReference type="SUPFAM" id="SSF47413">
    <property type="entry name" value="lambda repressor-like DNA-binding domains"/>
    <property type="match status" value="1"/>
</dbReference>
<evidence type="ECO:0000313" key="3">
    <source>
        <dbReference type="Proteomes" id="UP000326912"/>
    </source>
</evidence>
<dbReference type="Pfam" id="PF13443">
    <property type="entry name" value="HTH_26"/>
    <property type="match status" value="1"/>
</dbReference>
<dbReference type="SMART" id="SM00530">
    <property type="entry name" value="HTH_XRE"/>
    <property type="match status" value="1"/>
</dbReference>
<organism evidence="2 3">
    <name type="scientific">Dictyobacter vulcani</name>
    <dbReference type="NCBI Taxonomy" id="2607529"/>
    <lineage>
        <taxon>Bacteria</taxon>
        <taxon>Bacillati</taxon>
        <taxon>Chloroflexota</taxon>
        <taxon>Ktedonobacteria</taxon>
        <taxon>Ktedonobacterales</taxon>
        <taxon>Dictyobacteraceae</taxon>
        <taxon>Dictyobacter</taxon>
    </lineage>
</organism>
<dbReference type="GO" id="GO:0003677">
    <property type="term" value="F:DNA binding"/>
    <property type="evidence" value="ECO:0007669"/>
    <property type="project" value="InterPro"/>
</dbReference>
<dbReference type="EMBL" id="BKZW01000001">
    <property type="protein sequence ID" value="GER88897.1"/>
    <property type="molecule type" value="Genomic_DNA"/>
</dbReference>
<reference evidence="2 3" key="1">
    <citation type="submission" date="2019-10" db="EMBL/GenBank/DDBJ databases">
        <title>Dictyobacter vulcani sp. nov., within the class Ktedonobacteria, isolated from soil of volcanic Mt. Zao.</title>
        <authorList>
            <person name="Zheng Y."/>
            <person name="Wang C.M."/>
            <person name="Sakai Y."/>
            <person name="Abe K."/>
            <person name="Yokota A."/>
            <person name="Yabe S."/>
        </authorList>
    </citation>
    <scope>NUCLEOTIDE SEQUENCE [LARGE SCALE GENOMIC DNA]</scope>
    <source>
        <strain evidence="2 3">W12</strain>
    </source>
</reference>
<accession>A0A5J4KRB7</accession>
<evidence type="ECO:0000313" key="2">
    <source>
        <dbReference type="EMBL" id="GER88897.1"/>
    </source>
</evidence>
<dbReference type="PROSITE" id="PS50943">
    <property type="entry name" value="HTH_CROC1"/>
    <property type="match status" value="1"/>
</dbReference>